<dbReference type="EMBL" id="JAUZQC010000014">
    <property type="protein sequence ID" value="KAK5860492.1"/>
    <property type="molecule type" value="Genomic_DNA"/>
</dbReference>
<comment type="caution">
    <text evidence="1">The sequence shown here is derived from an EMBL/GenBank/DDBJ whole genome shotgun (WGS) entry which is preliminary data.</text>
</comment>
<evidence type="ECO:0000313" key="2">
    <source>
        <dbReference type="Proteomes" id="UP001346869"/>
    </source>
</evidence>
<dbReference type="AlphaFoldDB" id="A0AAN7XFS1"/>
<name>A0AAN7XFS1_ELEMC</name>
<keyword evidence="2" id="KW-1185">Reference proteome</keyword>
<sequence length="134" mass="15024">MIFGSGIGLQINTEEVSLPSYYKLEGDHGSVCLATGFNNITYARKENSLFHRTSAVRIRYDKLYNHLAYLSSGNETCETGNTPDVCVDTLKPDPQVNMASLTVLGLRLLFLKTVVFNVLLTLRLWMTSCEQTLR</sequence>
<accession>A0AAN7XFS1</accession>
<reference evidence="1 2" key="1">
    <citation type="journal article" date="2023" name="Genes (Basel)">
        <title>Chromosome-Level Genome Assembly and Circadian Gene Repertoire of the Patagonia Blennie Eleginops maclovinus-The Closest Ancestral Proxy of Antarctic Cryonotothenioids.</title>
        <authorList>
            <person name="Cheng C.C."/>
            <person name="Rivera-Colon A.G."/>
            <person name="Minhas B.F."/>
            <person name="Wilson L."/>
            <person name="Rayamajhi N."/>
            <person name="Vargas-Chacoff L."/>
            <person name="Catchen J.M."/>
        </authorList>
    </citation>
    <scope>NUCLEOTIDE SEQUENCE [LARGE SCALE GENOMIC DNA]</scope>
    <source>
        <strain evidence="1">JMC-PN-2008</strain>
    </source>
</reference>
<protein>
    <submittedName>
        <fullName evidence="1">Uncharacterized protein</fullName>
    </submittedName>
</protein>
<evidence type="ECO:0000313" key="1">
    <source>
        <dbReference type="EMBL" id="KAK5860492.1"/>
    </source>
</evidence>
<dbReference type="Proteomes" id="UP001346869">
    <property type="component" value="Unassembled WGS sequence"/>
</dbReference>
<gene>
    <name evidence="1" type="ORF">PBY51_021965</name>
</gene>
<reference evidence="1 2" key="2">
    <citation type="journal article" date="2023" name="Mol. Biol. Evol.">
        <title>Genomics of Secondarily Temperate Adaptation in the Only Non-Antarctic Icefish.</title>
        <authorList>
            <person name="Rivera-Colon A.G."/>
            <person name="Rayamajhi N."/>
            <person name="Minhas B.F."/>
            <person name="Madrigal G."/>
            <person name="Bilyk K.T."/>
            <person name="Yoon V."/>
            <person name="Hune M."/>
            <person name="Gregory S."/>
            <person name="Cheng C.H.C."/>
            <person name="Catchen J.M."/>
        </authorList>
    </citation>
    <scope>NUCLEOTIDE SEQUENCE [LARGE SCALE GENOMIC DNA]</scope>
    <source>
        <strain evidence="1">JMC-PN-2008</strain>
    </source>
</reference>
<proteinExistence type="predicted"/>
<organism evidence="1 2">
    <name type="scientific">Eleginops maclovinus</name>
    <name type="common">Patagonian blennie</name>
    <name type="synonym">Eleginus maclovinus</name>
    <dbReference type="NCBI Taxonomy" id="56733"/>
    <lineage>
        <taxon>Eukaryota</taxon>
        <taxon>Metazoa</taxon>
        <taxon>Chordata</taxon>
        <taxon>Craniata</taxon>
        <taxon>Vertebrata</taxon>
        <taxon>Euteleostomi</taxon>
        <taxon>Actinopterygii</taxon>
        <taxon>Neopterygii</taxon>
        <taxon>Teleostei</taxon>
        <taxon>Neoteleostei</taxon>
        <taxon>Acanthomorphata</taxon>
        <taxon>Eupercaria</taxon>
        <taxon>Perciformes</taxon>
        <taxon>Notothenioidei</taxon>
        <taxon>Eleginopidae</taxon>
        <taxon>Eleginops</taxon>
    </lineage>
</organism>